<feature type="region of interest" description="Disordered" evidence="1">
    <location>
        <begin position="41"/>
        <end position="69"/>
    </location>
</feature>
<protein>
    <submittedName>
        <fullName evidence="2">Uncharacterized protein</fullName>
    </submittedName>
</protein>
<keyword evidence="2" id="KW-0614">Plasmid</keyword>
<dbReference type="EMBL" id="LR536452">
    <property type="protein sequence ID" value="VFU17521.1"/>
    <property type="molecule type" value="Genomic_DNA"/>
</dbReference>
<geneLocation type="plasmid" evidence="2 3">
    <name>3</name>
</geneLocation>
<evidence type="ECO:0000313" key="2">
    <source>
        <dbReference type="EMBL" id="VFU17521.1"/>
    </source>
</evidence>
<dbReference type="Proteomes" id="UP000294360">
    <property type="component" value="Plasmid 3"/>
</dbReference>
<name>A0A4V6INA8_METTU</name>
<dbReference type="AlphaFoldDB" id="A0A4V6INA8"/>
<organism evidence="2 3">
    <name type="scientific">Methylocella tundrae</name>
    <dbReference type="NCBI Taxonomy" id="227605"/>
    <lineage>
        <taxon>Bacteria</taxon>
        <taxon>Pseudomonadati</taxon>
        <taxon>Pseudomonadota</taxon>
        <taxon>Alphaproteobacteria</taxon>
        <taxon>Hyphomicrobiales</taxon>
        <taxon>Beijerinckiaceae</taxon>
        <taxon>Methylocella</taxon>
    </lineage>
</organism>
<dbReference type="RefSeq" id="WP_134493322.1">
    <property type="nucleotide sequence ID" value="NZ_CP139087.1"/>
</dbReference>
<gene>
    <name evidence="2" type="ORF">MTUNDRAET4_0078</name>
</gene>
<accession>A0A4V6INA8</accession>
<dbReference type="KEGG" id="mtun:MTUNDRAET4_0078.2"/>
<dbReference type="OrthoDB" id="9938660at2"/>
<evidence type="ECO:0000313" key="3">
    <source>
        <dbReference type="Proteomes" id="UP000294360"/>
    </source>
</evidence>
<sequence length="69" mass="7595">MIDIDQLASGIATNLLETSGLPAEAKGPIQDAFRRGLHLGLSIRQPSFDRPTSNPPQQPKDFDPWTTKH</sequence>
<proteinExistence type="predicted"/>
<evidence type="ECO:0000256" key="1">
    <source>
        <dbReference type="SAM" id="MobiDB-lite"/>
    </source>
</evidence>
<reference evidence="2 3" key="1">
    <citation type="submission" date="2019-03" db="EMBL/GenBank/DDBJ databases">
        <authorList>
            <person name="Kox A.R. M."/>
        </authorList>
    </citation>
    <scope>NUCLEOTIDE SEQUENCE [LARGE SCALE GENOMIC DNA]</scope>
    <source>
        <strain evidence="2">MTUNDRAET4 annotated genome</strain>
        <plasmid evidence="3">3</plasmid>
    </source>
</reference>